<sequence>MILQYLIYISGVNSQVCSRQRMVAKTIKVVKTFTYQETYKDPKCWIFCRTFVRRRTKTTTITERVSVPEKELFCCPNYQQVGGRVSGRPNCKPICEISGTCIGPNICINNVTDTTSTLTSTDILTTELNYDLTEDVYTTETSIENTTENIYLTTISNIKDMDTSLLVSNWFENNWIYVAAAIVVSVVLIMIIFIWIFLTRRFSKNNFNYSDGSTQDGQTYEISLRSLSWKLS</sequence>
<accession>A0ACC1D4Y8</accession>
<name>A0ACC1D4Y8_9NEOP</name>
<protein>
    <submittedName>
        <fullName evidence="1">Uncharacterized protein</fullName>
    </submittedName>
</protein>
<evidence type="ECO:0000313" key="2">
    <source>
        <dbReference type="Proteomes" id="UP000824533"/>
    </source>
</evidence>
<organism evidence="1 2">
    <name type="scientific">Dendrolimus kikuchii</name>
    <dbReference type="NCBI Taxonomy" id="765133"/>
    <lineage>
        <taxon>Eukaryota</taxon>
        <taxon>Metazoa</taxon>
        <taxon>Ecdysozoa</taxon>
        <taxon>Arthropoda</taxon>
        <taxon>Hexapoda</taxon>
        <taxon>Insecta</taxon>
        <taxon>Pterygota</taxon>
        <taxon>Neoptera</taxon>
        <taxon>Endopterygota</taxon>
        <taxon>Lepidoptera</taxon>
        <taxon>Glossata</taxon>
        <taxon>Ditrysia</taxon>
        <taxon>Bombycoidea</taxon>
        <taxon>Lasiocampidae</taxon>
        <taxon>Dendrolimus</taxon>
    </lineage>
</organism>
<gene>
    <name evidence="1" type="ORF">K1T71_005801</name>
</gene>
<proteinExistence type="predicted"/>
<comment type="caution">
    <text evidence="1">The sequence shown here is derived from an EMBL/GenBank/DDBJ whole genome shotgun (WGS) entry which is preliminary data.</text>
</comment>
<dbReference type="Proteomes" id="UP000824533">
    <property type="component" value="Linkage Group LG09"/>
</dbReference>
<keyword evidence="2" id="KW-1185">Reference proteome</keyword>
<reference evidence="1 2" key="1">
    <citation type="journal article" date="2021" name="Front. Genet.">
        <title>Chromosome-Level Genome Assembly Reveals Significant Gene Expansion in the Toll and IMD Signaling Pathways of Dendrolimus kikuchii.</title>
        <authorList>
            <person name="Zhou J."/>
            <person name="Wu P."/>
            <person name="Xiong Z."/>
            <person name="Liu N."/>
            <person name="Zhao N."/>
            <person name="Ji M."/>
            <person name="Qiu Y."/>
            <person name="Yang B."/>
        </authorList>
    </citation>
    <scope>NUCLEOTIDE SEQUENCE [LARGE SCALE GENOMIC DNA]</scope>
    <source>
        <strain evidence="1">Ann1</strain>
    </source>
</reference>
<evidence type="ECO:0000313" key="1">
    <source>
        <dbReference type="EMBL" id="KAJ0179026.1"/>
    </source>
</evidence>
<dbReference type="EMBL" id="CM034395">
    <property type="protein sequence ID" value="KAJ0179026.1"/>
    <property type="molecule type" value="Genomic_DNA"/>
</dbReference>